<evidence type="ECO:0000313" key="1">
    <source>
        <dbReference type="EMBL" id="SHI40052.1"/>
    </source>
</evidence>
<dbReference type="STRING" id="1122184.SAMN02745176_00118"/>
<dbReference type="AlphaFoldDB" id="A0A1M6AUB9"/>
<keyword evidence="2" id="KW-1185">Reference proteome</keyword>
<dbReference type="InterPro" id="IPR027417">
    <property type="entry name" value="P-loop_NTPase"/>
</dbReference>
<dbReference type="OrthoDB" id="5429664at2"/>
<proteinExistence type="predicted"/>
<reference evidence="1 2" key="1">
    <citation type="submission" date="2016-11" db="EMBL/GenBank/DDBJ databases">
        <authorList>
            <person name="Jaros S."/>
            <person name="Januszkiewicz K."/>
            <person name="Wedrychowicz H."/>
        </authorList>
    </citation>
    <scope>NUCLEOTIDE SEQUENCE [LARGE SCALE GENOMIC DNA]</scope>
    <source>
        <strain evidence="1 2">DSM 19022</strain>
    </source>
</reference>
<dbReference type="SUPFAM" id="SSF52540">
    <property type="entry name" value="P-loop containing nucleoside triphosphate hydrolases"/>
    <property type="match status" value="1"/>
</dbReference>
<sequence length="278" mass="31187">MKVYALIGHSGTGKSYKAFMVAKDRDIEYIIDDGLLICGTRIITGSSAKKEKTKLAAVRRALFKEDKHREAVKAAIKELAPEKILILGTSNKMVEQISKSLDIPLPCEVIYINEVSTESEINIAIKSRRNEGKHVIPVPTVEVKKDFSGYFIDSLKIFRKKEKTGDVTEKTIIRPTFSYLGKYEISKNALIQLIEITAVKYEGVHKVDKVRIDSKTEGVIIDIDVSLNLMKRLDLMMRDIQKVVAEKLEYTTGLNVLAVNIRTVGLVLLDKGIYIGET</sequence>
<organism evidence="1 2">
    <name type="scientific">Lutispora thermophila DSM 19022</name>
    <dbReference type="NCBI Taxonomy" id="1122184"/>
    <lineage>
        <taxon>Bacteria</taxon>
        <taxon>Bacillati</taxon>
        <taxon>Bacillota</taxon>
        <taxon>Clostridia</taxon>
        <taxon>Lutisporales</taxon>
        <taxon>Lutisporaceae</taxon>
        <taxon>Lutispora</taxon>
    </lineage>
</organism>
<dbReference type="Proteomes" id="UP000184442">
    <property type="component" value="Unassembled WGS sequence"/>
</dbReference>
<protein>
    <submittedName>
        <fullName evidence="1">Uncharacterized conserved protein YloU, alkaline shock protein (Asp23) family</fullName>
    </submittedName>
</protein>
<name>A0A1M6AUB9_9FIRM</name>
<dbReference type="RefSeq" id="WP_073023427.1">
    <property type="nucleotide sequence ID" value="NZ_FQZS01000003.1"/>
</dbReference>
<accession>A0A1M6AUB9</accession>
<dbReference type="EMBL" id="FQZS01000003">
    <property type="protein sequence ID" value="SHI40052.1"/>
    <property type="molecule type" value="Genomic_DNA"/>
</dbReference>
<gene>
    <name evidence="1" type="ORF">SAMN02745176_00118</name>
</gene>
<evidence type="ECO:0000313" key="2">
    <source>
        <dbReference type="Proteomes" id="UP000184442"/>
    </source>
</evidence>